<organism evidence="2 3">
    <name type="scientific">Eumeta variegata</name>
    <name type="common">Bagworm moth</name>
    <name type="synonym">Eumeta japonica</name>
    <dbReference type="NCBI Taxonomy" id="151549"/>
    <lineage>
        <taxon>Eukaryota</taxon>
        <taxon>Metazoa</taxon>
        <taxon>Ecdysozoa</taxon>
        <taxon>Arthropoda</taxon>
        <taxon>Hexapoda</taxon>
        <taxon>Insecta</taxon>
        <taxon>Pterygota</taxon>
        <taxon>Neoptera</taxon>
        <taxon>Endopterygota</taxon>
        <taxon>Lepidoptera</taxon>
        <taxon>Glossata</taxon>
        <taxon>Ditrysia</taxon>
        <taxon>Tineoidea</taxon>
        <taxon>Psychidae</taxon>
        <taxon>Oiketicinae</taxon>
        <taxon>Eumeta</taxon>
    </lineage>
</organism>
<keyword evidence="3" id="KW-1185">Reference proteome</keyword>
<proteinExistence type="predicted"/>
<evidence type="ECO:0000256" key="1">
    <source>
        <dbReference type="SAM" id="MobiDB-lite"/>
    </source>
</evidence>
<sequence length="154" mass="17274">MLPGFPRRRTIRTRGLAGRRRRDVRGEGAGVTAPRASGVACAGRGAHFCSGIPLHAFASPPRRTWRRAMRLQRVLHTRWIFDCFPSATSKVANVRRYAGKGRRSRDGAAITAVRYPITLKFSGQKERASHSRLPECRRSAKSHRLLTFRTAGPR</sequence>
<dbReference type="Proteomes" id="UP000299102">
    <property type="component" value="Unassembled WGS sequence"/>
</dbReference>
<accession>A0A4C1TUQ4</accession>
<reference evidence="2 3" key="1">
    <citation type="journal article" date="2019" name="Commun. Biol.">
        <title>The bagworm genome reveals a unique fibroin gene that provides high tensile strength.</title>
        <authorList>
            <person name="Kono N."/>
            <person name="Nakamura H."/>
            <person name="Ohtoshi R."/>
            <person name="Tomita M."/>
            <person name="Numata K."/>
            <person name="Arakawa K."/>
        </authorList>
    </citation>
    <scope>NUCLEOTIDE SEQUENCE [LARGE SCALE GENOMIC DNA]</scope>
</reference>
<feature type="region of interest" description="Disordered" evidence="1">
    <location>
        <begin position="1"/>
        <end position="30"/>
    </location>
</feature>
<feature type="compositionally biased region" description="Basic residues" evidence="1">
    <location>
        <begin position="1"/>
        <end position="23"/>
    </location>
</feature>
<dbReference type="EMBL" id="BGZK01000090">
    <property type="protein sequence ID" value="GBP17752.1"/>
    <property type="molecule type" value="Genomic_DNA"/>
</dbReference>
<evidence type="ECO:0000313" key="2">
    <source>
        <dbReference type="EMBL" id="GBP17752.1"/>
    </source>
</evidence>
<name>A0A4C1TUQ4_EUMVA</name>
<protein>
    <submittedName>
        <fullName evidence="2">Uncharacterized protein</fullName>
    </submittedName>
</protein>
<evidence type="ECO:0000313" key="3">
    <source>
        <dbReference type="Proteomes" id="UP000299102"/>
    </source>
</evidence>
<gene>
    <name evidence="2" type="ORF">EVAR_102610_1</name>
</gene>
<dbReference type="AlphaFoldDB" id="A0A4C1TUQ4"/>
<comment type="caution">
    <text evidence="2">The sequence shown here is derived from an EMBL/GenBank/DDBJ whole genome shotgun (WGS) entry which is preliminary data.</text>
</comment>